<keyword evidence="1" id="KW-0812">Transmembrane</keyword>
<keyword evidence="1" id="KW-1133">Transmembrane helix</keyword>
<feature type="transmembrane region" description="Helical" evidence="1">
    <location>
        <begin position="70"/>
        <end position="91"/>
    </location>
</feature>
<dbReference type="Proteomes" id="UP000277094">
    <property type="component" value="Unassembled WGS sequence"/>
</dbReference>
<accession>A0A3N0DSS1</accession>
<comment type="caution">
    <text evidence="3">The sequence shown here is derived from an EMBL/GenBank/DDBJ whole genome shotgun (WGS) entry which is preliminary data.</text>
</comment>
<sequence>MIETSTFRRVAATLTIGSFSIAALMGIAALLGAGDFGETQGKILLTTLIVGCASICTLCDLATSGTRWGPVGLIGAIATAVPTATALHLVWQDWNHVPDQELKVFGVGVVAAVTLSQICLLLALAGARESLRLVLWGTVVLAVVVAVIVSGMITGAIDGNDIWREFGVAAILDVLGTLVTIALAKFGHHAETPRPGRVQLTLGEDQAARVSELAQRTGRSVDAVVAEAVDHYLGSQVRS</sequence>
<feature type="transmembrane region" description="Helical" evidence="1">
    <location>
        <begin position="12"/>
        <end position="31"/>
    </location>
</feature>
<feature type="transmembrane region" description="Helical" evidence="1">
    <location>
        <begin position="166"/>
        <end position="184"/>
    </location>
</feature>
<evidence type="ECO:0000256" key="1">
    <source>
        <dbReference type="SAM" id="Phobius"/>
    </source>
</evidence>
<reference evidence="3 4" key="1">
    <citation type="submission" date="2018-11" db="EMBL/GenBank/DDBJ databases">
        <authorList>
            <person name="Li F."/>
        </authorList>
    </citation>
    <scope>NUCLEOTIDE SEQUENCE [LARGE SCALE GENOMIC DNA]</scope>
    <source>
        <strain evidence="3 4">KIS18-7</strain>
    </source>
</reference>
<gene>
    <name evidence="3" type="ORF">EFL95_05575</name>
</gene>
<feature type="domain" description="Ribbon-helix-helix protein CopG" evidence="2">
    <location>
        <begin position="197"/>
        <end position="233"/>
    </location>
</feature>
<organism evidence="3 4">
    <name type="scientific">Nocardioides marmorisolisilvae</name>
    <dbReference type="NCBI Taxonomy" id="1542737"/>
    <lineage>
        <taxon>Bacteria</taxon>
        <taxon>Bacillati</taxon>
        <taxon>Actinomycetota</taxon>
        <taxon>Actinomycetes</taxon>
        <taxon>Propionibacteriales</taxon>
        <taxon>Nocardioidaceae</taxon>
        <taxon>Nocardioides</taxon>
    </lineage>
</organism>
<proteinExistence type="predicted"/>
<dbReference type="RefSeq" id="WP_123233061.1">
    <property type="nucleotide sequence ID" value="NZ_RJSG01000002.1"/>
</dbReference>
<dbReference type="EMBL" id="RJSG01000002">
    <property type="protein sequence ID" value="RNL78561.1"/>
    <property type="molecule type" value="Genomic_DNA"/>
</dbReference>
<name>A0A3N0DSS1_9ACTN</name>
<keyword evidence="1" id="KW-0472">Membrane</keyword>
<evidence type="ECO:0000259" key="2">
    <source>
        <dbReference type="Pfam" id="PF01402"/>
    </source>
</evidence>
<dbReference type="OrthoDB" id="3578663at2"/>
<dbReference type="GO" id="GO:0006355">
    <property type="term" value="P:regulation of DNA-templated transcription"/>
    <property type="evidence" value="ECO:0007669"/>
    <property type="project" value="InterPro"/>
</dbReference>
<feature type="transmembrane region" description="Helical" evidence="1">
    <location>
        <begin position="133"/>
        <end position="154"/>
    </location>
</feature>
<protein>
    <submittedName>
        <fullName evidence="3">CopG family transcriptional regulator</fullName>
    </submittedName>
</protein>
<keyword evidence="4" id="KW-1185">Reference proteome</keyword>
<evidence type="ECO:0000313" key="4">
    <source>
        <dbReference type="Proteomes" id="UP000277094"/>
    </source>
</evidence>
<feature type="transmembrane region" description="Helical" evidence="1">
    <location>
        <begin position="103"/>
        <end position="126"/>
    </location>
</feature>
<dbReference type="Pfam" id="PF01402">
    <property type="entry name" value="RHH_1"/>
    <property type="match status" value="1"/>
</dbReference>
<dbReference type="AlphaFoldDB" id="A0A3N0DSS1"/>
<evidence type="ECO:0000313" key="3">
    <source>
        <dbReference type="EMBL" id="RNL78561.1"/>
    </source>
</evidence>
<dbReference type="InterPro" id="IPR002145">
    <property type="entry name" value="CopG"/>
</dbReference>
<feature type="transmembrane region" description="Helical" evidence="1">
    <location>
        <begin position="43"/>
        <end position="63"/>
    </location>
</feature>